<evidence type="ECO:0000256" key="3">
    <source>
        <dbReference type="PIRSR" id="PIRSR004848-1"/>
    </source>
</evidence>
<evidence type="ECO:0000259" key="5">
    <source>
        <dbReference type="Pfam" id="PF01168"/>
    </source>
</evidence>
<dbReference type="PANTHER" id="PTHR10146:SF14">
    <property type="entry name" value="PYRIDOXAL PHOSPHATE HOMEOSTASIS PROTEIN"/>
    <property type="match status" value="1"/>
</dbReference>
<evidence type="ECO:0000256" key="1">
    <source>
        <dbReference type="ARBA" id="ARBA00022898"/>
    </source>
</evidence>
<dbReference type="NCBIfam" id="TIGR00044">
    <property type="entry name" value="YggS family pyridoxal phosphate-dependent enzyme"/>
    <property type="match status" value="1"/>
</dbReference>
<dbReference type="GO" id="GO:0030170">
    <property type="term" value="F:pyridoxal phosphate binding"/>
    <property type="evidence" value="ECO:0007669"/>
    <property type="project" value="UniProtKB-UniRule"/>
</dbReference>
<dbReference type="RefSeq" id="WP_036778510.1">
    <property type="nucleotide sequence ID" value="NZ_AVBG01000001.1"/>
</dbReference>
<accession>A0A0A2VGP8</accession>
<feature type="domain" description="Alanine racemase N-terminal" evidence="5">
    <location>
        <begin position="27"/>
        <end position="222"/>
    </location>
</feature>
<dbReference type="Proteomes" id="UP000030153">
    <property type="component" value="Unassembled WGS sequence"/>
</dbReference>
<dbReference type="InterPro" id="IPR029066">
    <property type="entry name" value="PLP-binding_barrel"/>
</dbReference>
<dbReference type="PIRSF" id="PIRSF004848">
    <property type="entry name" value="YBL036c_PLPDEIII"/>
    <property type="match status" value="1"/>
</dbReference>
<organism evidence="6 7">
    <name type="scientific">Pontibacillus chungwhensis BH030062</name>
    <dbReference type="NCBI Taxonomy" id="1385513"/>
    <lineage>
        <taxon>Bacteria</taxon>
        <taxon>Bacillati</taxon>
        <taxon>Bacillota</taxon>
        <taxon>Bacilli</taxon>
        <taxon>Bacillales</taxon>
        <taxon>Bacillaceae</taxon>
        <taxon>Pontibacillus</taxon>
    </lineage>
</organism>
<dbReference type="STRING" id="1385513.N780_10535"/>
<dbReference type="PROSITE" id="PS01211">
    <property type="entry name" value="UPF0001"/>
    <property type="match status" value="1"/>
</dbReference>
<comment type="function">
    <text evidence="2">Pyridoxal 5'-phosphate (PLP)-binding protein, which is involved in PLP homeostasis.</text>
</comment>
<comment type="cofactor">
    <cofactor evidence="3">
        <name>pyridoxal 5'-phosphate</name>
        <dbReference type="ChEBI" id="CHEBI:597326"/>
    </cofactor>
</comment>
<dbReference type="SUPFAM" id="SSF51419">
    <property type="entry name" value="PLP-binding barrel"/>
    <property type="match status" value="1"/>
</dbReference>
<evidence type="ECO:0000313" key="6">
    <source>
        <dbReference type="EMBL" id="KGP92785.1"/>
    </source>
</evidence>
<protein>
    <recommendedName>
        <fullName evidence="2">Pyridoxal phosphate homeostasis protein</fullName>
        <shortName evidence="2">PLP homeostasis protein</shortName>
    </recommendedName>
</protein>
<dbReference type="CDD" id="cd00635">
    <property type="entry name" value="PLPDE_III_YBL036c_like"/>
    <property type="match status" value="1"/>
</dbReference>
<comment type="similarity">
    <text evidence="2 4">Belongs to the pyridoxal phosphate-binding protein YggS/PROSC family.</text>
</comment>
<dbReference type="InterPro" id="IPR001608">
    <property type="entry name" value="Ala_racemase_N"/>
</dbReference>
<dbReference type="PANTHER" id="PTHR10146">
    <property type="entry name" value="PROLINE SYNTHETASE CO-TRANSCRIBED BACTERIAL HOMOLOG PROTEIN"/>
    <property type="match status" value="1"/>
</dbReference>
<name>A0A0A2VGP8_9BACI</name>
<sequence length="226" mass="25480">MDIKKNVETVTEEIKQACERSGRNSSDVTVIAVTKYVSIERTKEAVDAGITHLGENRSEGLQEKFDAMGSEAKWHFIGSLQSRKVKDVIDIITTIHSLDRLSLAKEIHKRANQKISCFVQVNVSGEESKHGISPDEVLSFIERLSNYDNIIVEGLMTMAPHTEDEERLRSTFHHLREIKEEVERKGWVHAPCHGLSMGMSNDYQIAIEEGATHVRIGSKLVGREDQ</sequence>
<gene>
    <name evidence="6" type="ORF">N780_10535</name>
</gene>
<evidence type="ECO:0000256" key="2">
    <source>
        <dbReference type="HAMAP-Rule" id="MF_02087"/>
    </source>
</evidence>
<proteinExistence type="inferred from homology"/>
<dbReference type="HAMAP" id="MF_02087">
    <property type="entry name" value="PLP_homeostasis"/>
    <property type="match status" value="1"/>
</dbReference>
<reference evidence="6 7" key="1">
    <citation type="submission" date="2013-08" db="EMBL/GenBank/DDBJ databases">
        <title>Genome of Pontibacillus chungwhensis.</title>
        <authorList>
            <person name="Wang Q."/>
            <person name="Wang G."/>
        </authorList>
    </citation>
    <scope>NUCLEOTIDE SEQUENCE [LARGE SCALE GENOMIC DNA]</scope>
    <source>
        <strain evidence="6 7">BH030062</strain>
    </source>
</reference>
<dbReference type="OrthoDB" id="9804072at2"/>
<dbReference type="EMBL" id="AVBG01000001">
    <property type="protein sequence ID" value="KGP92785.1"/>
    <property type="molecule type" value="Genomic_DNA"/>
</dbReference>
<dbReference type="Pfam" id="PF01168">
    <property type="entry name" value="Ala_racemase_N"/>
    <property type="match status" value="1"/>
</dbReference>
<dbReference type="eggNOG" id="COG0325">
    <property type="taxonomic scope" value="Bacteria"/>
</dbReference>
<dbReference type="InterPro" id="IPR011078">
    <property type="entry name" value="PyrdxlP_homeostasis"/>
</dbReference>
<dbReference type="AlphaFoldDB" id="A0A0A2VGP8"/>
<evidence type="ECO:0000313" key="7">
    <source>
        <dbReference type="Proteomes" id="UP000030153"/>
    </source>
</evidence>
<comment type="caution">
    <text evidence="6">The sequence shown here is derived from an EMBL/GenBank/DDBJ whole genome shotgun (WGS) entry which is preliminary data.</text>
</comment>
<dbReference type="Gene3D" id="3.20.20.10">
    <property type="entry name" value="Alanine racemase"/>
    <property type="match status" value="1"/>
</dbReference>
<feature type="modified residue" description="N6-(pyridoxal phosphate)lysine" evidence="2 3">
    <location>
        <position position="35"/>
    </location>
</feature>
<keyword evidence="7" id="KW-1185">Reference proteome</keyword>
<evidence type="ECO:0000256" key="4">
    <source>
        <dbReference type="RuleBase" id="RU004514"/>
    </source>
</evidence>
<keyword evidence="1 2" id="KW-0663">Pyridoxal phosphate</keyword>
<dbReference type="FunFam" id="3.20.20.10:FF:000011">
    <property type="entry name" value="Pyridoxal phosphate homeostasis protein"/>
    <property type="match status" value="1"/>
</dbReference>